<dbReference type="GO" id="GO:0005737">
    <property type="term" value="C:cytoplasm"/>
    <property type="evidence" value="ECO:0007669"/>
    <property type="project" value="InterPro"/>
</dbReference>
<dbReference type="GO" id="GO:0101006">
    <property type="term" value="F:protein histidine phosphatase activity"/>
    <property type="evidence" value="ECO:0007669"/>
    <property type="project" value="InterPro"/>
</dbReference>
<dbReference type="AlphaFoldDB" id="A0A099K7J0"/>
<dbReference type="Proteomes" id="UP000029843">
    <property type="component" value="Unassembled WGS sequence"/>
</dbReference>
<dbReference type="EMBL" id="JQED01000056">
    <property type="protein sequence ID" value="KGJ86739.1"/>
    <property type="molecule type" value="Genomic_DNA"/>
</dbReference>
<dbReference type="InterPro" id="IPR013078">
    <property type="entry name" value="His_Pase_superF_clade-1"/>
</dbReference>
<reference evidence="2 3" key="1">
    <citation type="submission" date="2014-08" db="EMBL/GenBank/DDBJ databases">
        <title>Genomic and Phenotypic Diversity of Colwellia psychrerythraea strains from Disparate Marine Basins.</title>
        <authorList>
            <person name="Techtmann S.M."/>
            <person name="Stelling S.C."/>
            <person name="Utturkar S.M."/>
            <person name="Alshibli N."/>
            <person name="Harris A."/>
            <person name="Brown S.D."/>
            <person name="Hazen T.C."/>
        </authorList>
    </citation>
    <scope>NUCLEOTIDE SEQUENCE [LARGE SCALE GENOMIC DNA]</scope>
    <source>
        <strain evidence="2 3">ND2E</strain>
    </source>
</reference>
<organism evidence="2 3">
    <name type="scientific">Colwellia psychrerythraea</name>
    <name type="common">Vibrio psychroerythus</name>
    <dbReference type="NCBI Taxonomy" id="28229"/>
    <lineage>
        <taxon>Bacteria</taxon>
        <taxon>Pseudomonadati</taxon>
        <taxon>Pseudomonadota</taxon>
        <taxon>Gammaproteobacteria</taxon>
        <taxon>Alteromonadales</taxon>
        <taxon>Colwelliaceae</taxon>
        <taxon>Colwellia</taxon>
    </lineage>
</organism>
<sequence>MQLYIMRHGEAQNFVEQGSRDDSQRVLTAQGEIEAKMMANWLQKMQVSPEQVFVSPYVRAQQTCEIATNAMQTTITTLDFITPAGDAKQVHDFIDGWCSEQLAGLSEQPSAEHEQSLLIISHMPLVSYLVAELTHSGNAPIFATAGIAQIDYDTKKMQGTLQRLVSPIELC</sequence>
<dbReference type="InterPro" id="IPR051021">
    <property type="entry name" value="Mito_Ser/Thr_phosphatase"/>
</dbReference>
<dbReference type="Pfam" id="PF00300">
    <property type="entry name" value="His_Phos_1"/>
    <property type="match status" value="1"/>
</dbReference>
<dbReference type="SUPFAM" id="SSF53254">
    <property type="entry name" value="Phosphoglycerate mutase-like"/>
    <property type="match status" value="1"/>
</dbReference>
<dbReference type="Gene3D" id="3.40.50.1240">
    <property type="entry name" value="Phosphoglycerate mutase-like"/>
    <property type="match status" value="1"/>
</dbReference>
<gene>
    <name evidence="2" type="ORF">ND2E_0911</name>
</gene>
<name>A0A099K7J0_COLPS</name>
<dbReference type="PATRIC" id="fig|28229.4.peg.4408"/>
<dbReference type="OrthoDB" id="92610at2"/>
<dbReference type="PANTHER" id="PTHR20935:SF1">
    <property type="entry name" value="SLL1549 PROTEIN"/>
    <property type="match status" value="1"/>
</dbReference>
<dbReference type="CDD" id="cd07067">
    <property type="entry name" value="HP_PGM_like"/>
    <property type="match status" value="1"/>
</dbReference>
<evidence type="ECO:0000313" key="3">
    <source>
        <dbReference type="Proteomes" id="UP000029843"/>
    </source>
</evidence>
<protein>
    <submittedName>
        <fullName evidence="2">Phosphohistidine phosphatase, SixA</fullName>
    </submittedName>
</protein>
<comment type="caution">
    <text evidence="2">The sequence shown here is derived from an EMBL/GenBank/DDBJ whole genome shotgun (WGS) entry which is preliminary data.</text>
</comment>
<evidence type="ECO:0000313" key="2">
    <source>
        <dbReference type="EMBL" id="KGJ86739.1"/>
    </source>
</evidence>
<dbReference type="SMART" id="SM00855">
    <property type="entry name" value="PGAM"/>
    <property type="match status" value="1"/>
</dbReference>
<dbReference type="NCBIfam" id="TIGR00249">
    <property type="entry name" value="sixA"/>
    <property type="match status" value="1"/>
</dbReference>
<keyword evidence="1" id="KW-0378">Hydrolase</keyword>
<proteinExistence type="predicted"/>
<dbReference type="InterPro" id="IPR029033">
    <property type="entry name" value="His_PPase_superfam"/>
</dbReference>
<dbReference type="RefSeq" id="WP_033095941.1">
    <property type="nucleotide sequence ID" value="NZ_JQED01000056.1"/>
</dbReference>
<evidence type="ECO:0000256" key="1">
    <source>
        <dbReference type="ARBA" id="ARBA00022801"/>
    </source>
</evidence>
<dbReference type="InterPro" id="IPR004449">
    <property type="entry name" value="SixA"/>
</dbReference>
<accession>A0A099K7J0</accession>
<dbReference type="PANTHER" id="PTHR20935">
    <property type="entry name" value="PHOSPHOGLYCERATE MUTASE-RELATED"/>
    <property type="match status" value="1"/>
</dbReference>